<name>A0ABR4HL89_9EURO</name>
<accession>A0ABR4HL89</accession>
<protein>
    <submittedName>
        <fullName evidence="1">Uncharacterized protein</fullName>
    </submittedName>
</protein>
<sequence length="70" mass="7579">MLVLGICFCLTKALHLGTEGIKHHWGTNSLDLTATMKMMACILRPSGSDYVYAPTASIQLPLADILRSST</sequence>
<organism evidence="1 2">
    <name type="scientific">Aspergillus cavernicola</name>
    <dbReference type="NCBI Taxonomy" id="176166"/>
    <lineage>
        <taxon>Eukaryota</taxon>
        <taxon>Fungi</taxon>
        <taxon>Dikarya</taxon>
        <taxon>Ascomycota</taxon>
        <taxon>Pezizomycotina</taxon>
        <taxon>Eurotiomycetes</taxon>
        <taxon>Eurotiomycetidae</taxon>
        <taxon>Eurotiales</taxon>
        <taxon>Aspergillaceae</taxon>
        <taxon>Aspergillus</taxon>
        <taxon>Aspergillus subgen. Nidulantes</taxon>
    </lineage>
</organism>
<reference evidence="1 2" key="1">
    <citation type="submission" date="2024-07" db="EMBL/GenBank/DDBJ databases">
        <title>Section-level genome sequencing and comparative genomics of Aspergillus sections Usti and Cavernicolus.</title>
        <authorList>
            <consortium name="Lawrence Berkeley National Laboratory"/>
            <person name="Nybo J.L."/>
            <person name="Vesth T.C."/>
            <person name="Theobald S."/>
            <person name="Frisvad J.C."/>
            <person name="Larsen T.O."/>
            <person name="Kjaerboelling I."/>
            <person name="Rothschild-Mancinelli K."/>
            <person name="Lyhne E.K."/>
            <person name="Kogle M.E."/>
            <person name="Barry K."/>
            <person name="Clum A."/>
            <person name="Na H."/>
            <person name="Ledsgaard L."/>
            <person name="Lin J."/>
            <person name="Lipzen A."/>
            <person name="Kuo A."/>
            <person name="Riley R."/>
            <person name="Mondo S."/>
            <person name="LaButti K."/>
            <person name="Haridas S."/>
            <person name="Pangalinan J."/>
            <person name="Salamov A.A."/>
            <person name="Simmons B.A."/>
            <person name="Magnuson J.K."/>
            <person name="Chen J."/>
            <person name="Drula E."/>
            <person name="Henrissat B."/>
            <person name="Wiebenga A."/>
            <person name="Lubbers R.J."/>
            <person name="Gomes A.C."/>
            <person name="Makela M.R."/>
            <person name="Stajich J."/>
            <person name="Grigoriev I.V."/>
            <person name="Mortensen U.H."/>
            <person name="De vries R.P."/>
            <person name="Baker S.E."/>
            <person name="Andersen M.R."/>
        </authorList>
    </citation>
    <scope>NUCLEOTIDE SEQUENCE [LARGE SCALE GENOMIC DNA]</scope>
    <source>
        <strain evidence="1 2">CBS 600.67</strain>
    </source>
</reference>
<evidence type="ECO:0000313" key="2">
    <source>
        <dbReference type="Proteomes" id="UP001610335"/>
    </source>
</evidence>
<proteinExistence type="predicted"/>
<dbReference type="EMBL" id="JBFXLS010000103">
    <property type="protein sequence ID" value="KAL2816248.1"/>
    <property type="molecule type" value="Genomic_DNA"/>
</dbReference>
<gene>
    <name evidence="1" type="ORF">BDW59DRAFT_153399</name>
</gene>
<evidence type="ECO:0000313" key="1">
    <source>
        <dbReference type="EMBL" id="KAL2816248.1"/>
    </source>
</evidence>
<keyword evidence="2" id="KW-1185">Reference proteome</keyword>
<comment type="caution">
    <text evidence="1">The sequence shown here is derived from an EMBL/GenBank/DDBJ whole genome shotgun (WGS) entry which is preliminary data.</text>
</comment>
<dbReference type="Proteomes" id="UP001610335">
    <property type="component" value="Unassembled WGS sequence"/>
</dbReference>